<dbReference type="Proteomes" id="UP000550707">
    <property type="component" value="Unassembled WGS sequence"/>
</dbReference>
<evidence type="ECO:0000313" key="3">
    <source>
        <dbReference type="Proteomes" id="UP000550707"/>
    </source>
</evidence>
<name>A0A7J8F994_MOLMO</name>
<dbReference type="InParanoid" id="A0A7J8F994"/>
<keyword evidence="3" id="KW-1185">Reference proteome</keyword>
<feature type="compositionally biased region" description="Basic and acidic residues" evidence="1">
    <location>
        <begin position="16"/>
        <end position="26"/>
    </location>
</feature>
<sequence>MTGVSRWPGTCPCGTRHREGVTDKPSKAVGMPAPSPGGALRPRQQQQLEPSSDAPRSRPLPCALPGSPAQHPAVPRDKPSSISNNPGALEDTRTETFFKELRGIVMASSLGNVPPGLPGRGWRDPL</sequence>
<evidence type="ECO:0000313" key="2">
    <source>
        <dbReference type="EMBL" id="KAF6444308.1"/>
    </source>
</evidence>
<feature type="region of interest" description="Disordered" evidence="1">
    <location>
        <begin position="1"/>
        <end position="95"/>
    </location>
</feature>
<evidence type="ECO:0000256" key="1">
    <source>
        <dbReference type="SAM" id="MobiDB-lite"/>
    </source>
</evidence>
<proteinExistence type="predicted"/>
<comment type="caution">
    <text evidence="2">The sequence shown here is derived from an EMBL/GenBank/DDBJ whole genome shotgun (WGS) entry which is preliminary data.</text>
</comment>
<dbReference type="AlphaFoldDB" id="A0A7J8F994"/>
<reference evidence="2 3" key="1">
    <citation type="journal article" date="2020" name="Nature">
        <title>Six reference-quality genomes reveal evolution of bat adaptations.</title>
        <authorList>
            <person name="Jebb D."/>
            <person name="Huang Z."/>
            <person name="Pippel M."/>
            <person name="Hughes G.M."/>
            <person name="Lavrichenko K."/>
            <person name="Devanna P."/>
            <person name="Winkler S."/>
            <person name="Jermiin L.S."/>
            <person name="Skirmuntt E.C."/>
            <person name="Katzourakis A."/>
            <person name="Burkitt-Gray L."/>
            <person name="Ray D.A."/>
            <person name="Sullivan K.A.M."/>
            <person name="Roscito J.G."/>
            <person name="Kirilenko B.M."/>
            <person name="Davalos L.M."/>
            <person name="Corthals A.P."/>
            <person name="Power M.L."/>
            <person name="Jones G."/>
            <person name="Ransome R.D."/>
            <person name="Dechmann D.K.N."/>
            <person name="Locatelli A.G."/>
            <person name="Puechmaille S.J."/>
            <person name="Fedrigo O."/>
            <person name="Jarvis E.D."/>
            <person name="Hiller M."/>
            <person name="Vernes S.C."/>
            <person name="Myers E.W."/>
            <person name="Teeling E.C."/>
        </authorList>
    </citation>
    <scope>NUCLEOTIDE SEQUENCE [LARGE SCALE GENOMIC DNA]</scope>
    <source>
        <strain evidence="2">MMolMol1</strain>
        <tissue evidence="2">Muscle</tissue>
    </source>
</reference>
<dbReference type="EMBL" id="JACASF010000012">
    <property type="protein sequence ID" value="KAF6444308.1"/>
    <property type="molecule type" value="Genomic_DNA"/>
</dbReference>
<organism evidence="2 3">
    <name type="scientific">Molossus molossus</name>
    <name type="common">Pallas' mastiff bat</name>
    <name type="synonym">Vespertilio molossus</name>
    <dbReference type="NCBI Taxonomy" id="27622"/>
    <lineage>
        <taxon>Eukaryota</taxon>
        <taxon>Metazoa</taxon>
        <taxon>Chordata</taxon>
        <taxon>Craniata</taxon>
        <taxon>Vertebrata</taxon>
        <taxon>Euteleostomi</taxon>
        <taxon>Mammalia</taxon>
        <taxon>Eutheria</taxon>
        <taxon>Laurasiatheria</taxon>
        <taxon>Chiroptera</taxon>
        <taxon>Yangochiroptera</taxon>
        <taxon>Molossidae</taxon>
        <taxon>Molossus</taxon>
    </lineage>
</organism>
<protein>
    <submittedName>
        <fullName evidence="2">Uncharacterized protein</fullName>
    </submittedName>
</protein>
<accession>A0A7J8F994</accession>
<gene>
    <name evidence="2" type="ORF">HJG59_008599</name>
</gene>